<protein>
    <submittedName>
        <fullName evidence="1">DUF2088 domain-containing protein</fullName>
    </submittedName>
</protein>
<dbReference type="AlphaFoldDB" id="A0A401FXC7"/>
<proteinExistence type="predicted"/>
<reference evidence="2" key="2">
    <citation type="submission" date="2019-01" db="EMBL/GenBank/DDBJ databases">
        <title>Genome sequence of Desulfonema ishimotonii strain Tokyo 01.</title>
        <authorList>
            <person name="Fukui M."/>
        </authorList>
    </citation>
    <scope>NUCLEOTIDE SEQUENCE [LARGE SCALE GENOMIC DNA]</scope>
    <source>
        <strain evidence="2">Tokyo 01</strain>
    </source>
</reference>
<reference evidence="2" key="1">
    <citation type="submission" date="2017-11" db="EMBL/GenBank/DDBJ databases">
        <authorList>
            <person name="Watanabe M."/>
            <person name="Kojima H."/>
        </authorList>
    </citation>
    <scope>NUCLEOTIDE SEQUENCE [LARGE SCALE GENOMIC DNA]</scope>
    <source>
        <strain evidence="2">Tokyo 01</strain>
    </source>
</reference>
<dbReference type="Gene3D" id="3.40.50.11440">
    <property type="match status" value="1"/>
</dbReference>
<sequence length="431" mass="46872">MRYPPCIEADFEFPAFFRVKMHYPDDHIDDVAGELNRTLDTVLPESGIRAGDRVAIGVGSRGIDNIVRIVRTLCDRLRTVGAHPFVIPAMGSHGGATDAGQKKVLATLGITPESCGAPVCSALAAEQVGTAFGEVPVFFSRDALAADHSICINRIKPHTKFRADVGSGLFKMLCVGMGKHRGALSYHKWALKYGFAPLVKAMGEAIIRNTNFRFGIGIAENAHDRPHTIEAIPARQIAEREAVLLNVARENFPRLPFSDIDALVIGRIGKEISGSGMDPNVTGRAYDLGESDFSSSLRATRVAILNLSEKTGGNAIGLGNADFITEKVFRHMDYEATVMNAMTSMSLRKAFIPIRLPSEQKAVQACFTTLGPVAPEKVRAVIIRDTLRVSEFWASSALKAALQTLDAAEILDQTNLRFTENGDIRQPNLKE</sequence>
<evidence type="ECO:0000313" key="2">
    <source>
        <dbReference type="Proteomes" id="UP000288096"/>
    </source>
</evidence>
<accession>A0A401FXC7</accession>
<dbReference type="OrthoDB" id="9788398at2"/>
<dbReference type="EMBL" id="BEXT01000001">
    <property type="protein sequence ID" value="GBC61615.1"/>
    <property type="molecule type" value="Genomic_DNA"/>
</dbReference>
<comment type="caution">
    <text evidence="1">The sequence shown here is derived from an EMBL/GenBank/DDBJ whole genome shotgun (WGS) entry which is preliminary data.</text>
</comment>
<organism evidence="1 2">
    <name type="scientific">Desulfonema ishimotonii</name>
    <dbReference type="NCBI Taxonomy" id="45657"/>
    <lineage>
        <taxon>Bacteria</taxon>
        <taxon>Pseudomonadati</taxon>
        <taxon>Thermodesulfobacteriota</taxon>
        <taxon>Desulfobacteria</taxon>
        <taxon>Desulfobacterales</taxon>
        <taxon>Desulfococcaceae</taxon>
        <taxon>Desulfonema</taxon>
    </lineage>
</organism>
<evidence type="ECO:0000313" key="1">
    <source>
        <dbReference type="EMBL" id="GBC61615.1"/>
    </source>
</evidence>
<name>A0A401FXC7_9BACT</name>
<keyword evidence="2" id="KW-1185">Reference proteome</keyword>
<dbReference type="Proteomes" id="UP000288096">
    <property type="component" value="Unassembled WGS sequence"/>
</dbReference>
<gene>
    <name evidence="1" type="ORF">DENIS_2577</name>
</gene>